<dbReference type="Gramene" id="OMO53806">
    <property type="protein sequence ID" value="OMO53806"/>
    <property type="gene ID" value="CCACVL1_28331"/>
</dbReference>
<dbReference type="Proteomes" id="UP000188268">
    <property type="component" value="Unassembled WGS sequence"/>
</dbReference>
<proteinExistence type="predicted"/>
<evidence type="ECO:0000313" key="2">
    <source>
        <dbReference type="Proteomes" id="UP000188268"/>
    </source>
</evidence>
<organism evidence="1 2">
    <name type="scientific">Corchorus capsularis</name>
    <name type="common">Jute</name>
    <dbReference type="NCBI Taxonomy" id="210143"/>
    <lineage>
        <taxon>Eukaryota</taxon>
        <taxon>Viridiplantae</taxon>
        <taxon>Streptophyta</taxon>
        <taxon>Embryophyta</taxon>
        <taxon>Tracheophyta</taxon>
        <taxon>Spermatophyta</taxon>
        <taxon>Magnoliopsida</taxon>
        <taxon>eudicotyledons</taxon>
        <taxon>Gunneridae</taxon>
        <taxon>Pentapetalae</taxon>
        <taxon>rosids</taxon>
        <taxon>malvids</taxon>
        <taxon>Malvales</taxon>
        <taxon>Malvaceae</taxon>
        <taxon>Grewioideae</taxon>
        <taxon>Apeibeae</taxon>
        <taxon>Corchorus</taxon>
    </lineage>
</organism>
<name>A0A1R3G6X3_COCAP</name>
<evidence type="ECO:0000313" key="1">
    <source>
        <dbReference type="EMBL" id="OMO53806.1"/>
    </source>
</evidence>
<gene>
    <name evidence="1" type="ORF">CCACVL1_28331</name>
</gene>
<keyword evidence="2" id="KW-1185">Reference proteome</keyword>
<sequence length="45" mass="4496">MASSHTSGSTCSKIIKTASVVAFASTSRSAFTSTFTSASFGSDQG</sequence>
<accession>A0A1R3G6X3</accession>
<dbReference type="AlphaFoldDB" id="A0A1R3G6X3"/>
<comment type="caution">
    <text evidence="1">The sequence shown here is derived from an EMBL/GenBank/DDBJ whole genome shotgun (WGS) entry which is preliminary data.</text>
</comment>
<dbReference type="EMBL" id="AWWV01015132">
    <property type="protein sequence ID" value="OMO53806.1"/>
    <property type="molecule type" value="Genomic_DNA"/>
</dbReference>
<protein>
    <submittedName>
        <fullName evidence="1">Uncharacterized protein</fullName>
    </submittedName>
</protein>
<reference evidence="1 2" key="1">
    <citation type="submission" date="2013-09" db="EMBL/GenBank/DDBJ databases">
        <title>Corchorus capsularis genome sequencing.</title>
        <authorList>
            <person name="Alam M."/>
            <person name="Haque M.S."/>
            <person name="Islam M.S."/>
            <person name="Emdad E.M."/>
            <person name="Islam M.M."/>
            <person name="Ahmed B."/>
            <person name="Halim A."/>
            <person name="Hossen Q.M.M."/>
            <person name="Hossain M.Z."/>
            <person name="Ahmed R."/>
            <person name="Khan M.M."/>
            <person name="Islam R."/>
            <person name="Rashid M.M."/>
            <person name="Khan S.A."/>
            <person name="Rahman M.S."/>
            <person name="Alam M."/>
        </authorList>
    </citation>
    <scope>NUCLEOTIDE SEQUENCE [LARGE SCALE GENOMIC DNA]</scope>
    <source>
        <strain evidence="2">cv. CVL-1</strain>
        <tissue evidence="1">Whole seedling</tissue>
    </source>
</reference>